<evidence type="ECO:0000313" key="4">
    <source>
        <dbReference type="Proteomes" id="UP000018372"/>
    </source>
</evidence>
<proteinExistence type="predicted"/>
<dbReference type="Gene3D" id="1.25.40.10">
    <property type="entry name" value="Tetratricopeptide repeat domain"/>
    <property type="match status" value="1"/>
</dbReference>
<feature type="domain" description="Signal transduction histidine kinase internal region" evidence="2">
    <location>
        <begin position="473"/>
        <end position="548"/>
    </location>
</feature>
<dbReference type="InterPro" id="IPR010559">
    <property type="entry name" value="Sig_transdc_His_kin_internal"/>
</dbReference>
<dbReference type="InterPro" id="IPR011990">
    <property type="entry name" value="TPR-like_helical_dom_sf"/>
</dbReference>
<dbReference type="SUPFAM" id="SSF55874">
    <property type="entry name" value="ATPase domain of HSP90 chaperone/DNA topoisomerase II/histidine kinase"/>
    <property type="match status" value="1"/>
</dbReference>
<keyword evidence="1" id="KW-0812">Transmembrane</keyword>
<dbReference type="Proteomes" id="UP000018372">
    <property type="component" value="Unassembled WGS sequence"/>
</dbReference>
<feature type="transmembrane region" description="Helical" evidence="1">
    <location>
        <begin position="7"/>
        <end position="24"/>
    </location>
</feature>
<dbReference type="PANTHER" id="PTHR34220:SF7">
    <property type="entry name" value="SENSOR HISTIDINE KINASE YPDA"/>
    <property type="match status" value="1"/>
</dbReference>
<evidence type="ECO:0000256" key="1">
    <source>
        <dbReference type="SAM" id="Phobius"/>
    </source>
</evidence>
<organism evidence="3 4">
    <name type="scientific">Phocaeicola plebeius CAG:211</name>
    <dbReference type="NCBI Taxonomy" id="1263052"/>
    <lineage>
        <taxon>Bacteria</taxon>
        <taxon>Pseudomonadati</taxon>
        <taxon>Bacteroidota</taxon>
        <taxon>Bacteroidia</taxon>
        <taxon>Bacteroidales</taxon>
        <taxon>Bacteroidaceae</taxon>
        <taxon>Phocaeicola</taxon>
    </lineage>
</organism>
<reference evidence="3" key="1">
    <citation type="submission" date="2012-11" db="EMBL/GenBank/DDBJ databases">
        <title>Dependencies among metagenomic species, viruses, plasmids and units of genetic variation.</title>
        <authorList>
            <person name="Nielsen H.B."/>
            <person name="Almeida M."/>
            <person name="Juncker A.S."/>
            <person name="Rasmussen S."/>
            <person name="Li J."/>
            <person name="Sunagawa S."/>
            <person name="Plichta D."/>
            <person name="Gautier L."/>
            <person name="Le Chatelier E."/>
            <person name="Peletier E."/>
            <person name="Bonde I."/>
            <person name="Nielsen T."/>
            <person name="Manichanh C."/>
            <person name="Arumugam M."/>
            <person name="Batto J."/>
            <person name="Santos M.B.Q.D."/>
            <person name="Blom N."/>
            <person name="Borruel N."/>
            <person name="Burgdorf K.S."/>
            <person name="Boumezbeur F."/>
            <person name="Casellas F."/>
            <person name="Dore J."/>
            <person name="Guarner F."/>
            <person name="Hansen T."/>
            <person name="Hildebrand F."/>
            <person name="Kaas R.S."/>
            <person name="Kennedy S."/>
            <person name="Kristiansen K."/>
            <person name="Kultima J.R."/>
            <person name="Leonard P."/>
            <person name="Levenez F."/>
            <person name="Lund O."/>
            <person name="Moumen B."/>
            <person name="Le Paslier D."/>
            <person name="Pons N."/>
            <person name="Pedersen O."/>
            <person name="Prifti E."/>
            <person name="Qin J."/>
            <person name="Raes J."/>
            <person name="Tap J."/>
            <person name="Tims S."/>
            <person name="Ussery D.W."/>
            <person name="Yamada T."/>
            <person name="MetaHit consortium"/>
            <person name="Renault P."/>
            <person name="Sicheritz-Ponten T."/>
            <person name="Bork P."/>
            <person name="Wang J."/>
            <person name="Brunak S."/>
            <person name="Ehrlich S.D."/>
        </authorList>
    </citation>
    <scope>NUCLEOTIDE SEQUENCE [LARGE SCALE GENOMIC DNA]</scope>
</reference>
<gene>
    <name evidence="3" type="ORF">BN536_00730</name>
</gene>
<evidence type="ECO:0000313" key="3">
    <source>
        <dbReference type="EMBL" id="CCZ88422.1"/>
    </source>
</evidence>
<dbReference type="AlphaFoldDB" id="R5W705"/>
<keyword evidence="1" id="KW-1133">Transmembrane helix</keyword>
<keyword evidence="1" id="KW-0472">Membrane</keyword>
<dbReference type="InterPro" id="IPR036890">
    <property type="entry name" value="HATPase_C_sf"/>
</dbReference>
<dbReference type="Pfam" id="PF06580">
    <property type="entry name" value="His_kinase"/>
    <property type="match status" value="1"/>
</dbReference>
<dbReference type="GO" id="GO:0000155">
    <property type="term" value="F:phosphorelay sensor kinase activity"/>
    <property type="evidence" value="ECO:0007669"/>
    <property type="project" value="InterPro"/>
</dbReference>
<name>R5W705_9BACT</name>
<evidence type="ECO:0000259" key="2">
    <source>
        <dbReference type="Pfam" id="PF06580"/>
    </source>
</evidence>
<protein>
    <recommendedName>
        <fullName evidence="2">Signal transduction histidine kinase internal region domain-containing protein</fullName>
    </recommendedName>
</protein>
<dbReference type="PROSITE" id="PS51257">
    <property type="entry name" value="PROKAR_LIPOPROTEIN"/>
    <property type="match status" value="1"/>
</dbReference>
<dbReference type="SUPFAM" id="SSF48452">
    <property type="entry name" value="TPR-like"/>
    <property type="match status" value="1"/>
</dbReference>
<dbReference type="PANTHER" id="PTHR34220">
    <property type="entry name" value="SENSOR HISTIDINE KINASE YPDA"/>
    <property type="match status" value="1"/>
</dbReference>
<dbReference type="InterPro" id="IPR019734">
    <property type="entry name" value="TPR_rpt"/>
</dbReference>
<dbReference type="Gene3D" id="3.30.565.10">
    <property type="entry name" value="Histidine kinase-like ATPase, C-terminal domain"/>
    <property type="match status" value="1"/>
</dbReference>
<feature type="transmembrane region" description="Helical" evidence="1">
    <location>
        <begin position="432"/>
        <end position="453"/>
    </location>
</feature>
<sequence>MSLKMRYYYVVGIWSFCFVLPIMMGCMREEKKSSKDSFEMLYQQMEQASVESPEQVSQMVDSALPSLKDSMMYYRLLFLKVRGYFLSFKLDSASYLLDKVTAFCDRTEKNKDVYQLYALIYNAQGNLFVRTSQIDSASSCFQRAFEYASRGGKRESLPDICLNLADVFVKQGRYDLGSFWYNRSLSISDSLDMPEEQRFPAYYGLAQVHMELRDFALCDYYYDLASRYYDKMHPFEKHIYLNNRGNSYYYRQDYETALGYFRRSLEVVNQYPDMTFERNLTMINLGEIFLMLDCTDSASYYLQECRGFFDSIHHATALYCIDTQLMELALKQGNVALARERLKHAVKYDNVEPNMIHVRNRYLQRYFEKVGDYERAYHYLKENHHIDDSIRNERVKMRAAEIKLKYTQDSTLMKKEISIREKENQVLQLYQWLYMIVGGGFMLAAVVSVIVLYRKRLRDREQWRMQNAITSLRLENVRNRISPHFIFNVLNREMNLHKGEEESRNLIGLTKLIRRNLELTDCLAVSLADELEFVDTYVGLEKESLGNDFDYQLDLDCKIDLKAVKVPSMLLQIPVENAIKHGLRLKEGKRLLRIQVGLLLDNQVEIVVSDNGGGYRKVSVNHGTGTGMKVITQTIQLLNIYNSRPIQMKINNVLVGEEKEMGCEVRFVIPLNYSYQLKKTRKT</sequence>
<comment type="caution">
    <text evidence="3">The sequence shown here is derived from an EMBL/GenBank/DDBJ whole genome shotgun (WGS) entry which is preliminary data.</text>
</comment>
<dbReference type="SMART" id="SM00028">
    <property type="entry name" value="TPR"/>
    <property type="match status" value="4"/>
</dbReference>
<dbReference type="GO" id="GO:0016020">
    <property type="term" value="C:membrane"/>
    <property type="evidence" value="ECO:0007669"/>
    <property type="project" value="InterPro"/>
</dbReference>
<accession>R5W705</accession>
<dbReference type="EMBL" id="CBAT010000237">
    <property type="protein sequence ID" value="CCZ88422.1"/>
    <property type="molecule type" value="Genomic_DNA"/>
</dbReference>
<dbReference type="InterPro" id="IPR050640">
    <property type="entry name" value="Bact_2-comp_sensor_kinase"/>
</dbReference>